<evidence type="ECO:0000313" key="6">
    <source>
        <dbReference type="Proteomes" id="UP000245622"/>
    </source>
</evidence>
<dbReference type="PIRSF" id="PIRSF002741">
    <property type="entry name" value="MppA"/>
    <property type="match status" value="1"/>
</dbReference>
<dbReference type="GO" id="GO:0015833">
    <property type="term" value="P:peptide transport"/>
    <property type="evidence" value="ECO:0007669"/>
    <property type="project" value="TreeGrafter"/>
</dbReference>
<evidence type="ECO:0000313" key="5">
    <source>
        <dbReference type="EMBL" id="CED93331.1"/>
    </source>
</evidence>
<gene>
    <name evidence="5" type="ORF">CRIB_578</name>
</gene>
<protein>
    <submittedName>
        <fullName evidence="5">Nickel-binding periplasmic protein</fullName>
    </submittedName>
</protein>
<dbReference type="SUPFAM" id="SSF53850">
    <property type="entry name" value="Periplasmic binding protein-like II"/>
    <property type="match status" value="1"/>
</dbReference>
<dbReference type="InterPro" id="IPR039424">
    <property type="entry name" value="SBP_5"/>
</dbReference>
<proteinExistence type="inferred from homology"/>
<sequence>MGFKKLRVTALSAIMCFSLVGCSSKTQDTQVKGVKDEIVYASTKDIRDINPHLYSGEMAAQNMVFESLVKNTDNGVEPWLAKSWDISDNGCEYTFYLRDDVKFTDGEVFNAEVVKMNFDAIIENVERHNWLDLVNEIKSTEVVDEYVFKLTLAHPYYPTLEELALTRPFRMLSPNCFINGSTKDGINGYIGTGPWILSEHKENQYAIFTANKDYYGEKSKTSSIKWKVMTDHQTILLALEKGEIDLIFGSDGDMIDLDSFKALEEQGKYITEMSDPVASRAILLNSNKEITSDLKVREALQYAVDKETIAQGVLNGTETVADTLMSKTVPYCDLNLEARRYNVEKANELLEKSGWKMSSDGYRYKNDKKCSIELYYNCDNAQEGTISEYLQSDFKAVGVELKVIGEEKQSFLDRQKSGEFDVQYSLSWGTPYDPQSYVSSFRTPAHGDYQAQSGLENKAWLDETITNLMIEVDESIRTQMYSDIFTYIHEQAIYIPLTYSRTKAVHVPNLKGVEFNPSQYEIPFEKMYFEEN</sequence>
<evidence type="ECO:0000259" key="4">
    <source>
        <dbReference type="Pfam" id="PF00496"/>
    </source>
</evidence>
<keyword evidence="3" id="KW-0732">Signal</keyword>
<dbReference type="Gene3D" id="3.40.190.10">
    <property type="entry name" value="Periplasmic binding protein-like II"/>
    <property type="match status" value="1"/>
</dbReference>
<dbReference type="Gene3D" id="3.10.105.10">
    <property type="entry name" value="Dipeptide-binding Protein, Domain 3"/>
    <property type="match status" value="1"/>
</dbReference>
<dbReference type="PROSITE" id="PS01040">
    <property type="entry name" value="SBP_BACTERIAL_5"/>
    <property type="match status" value="1"/>
</dbReference>
<dbReference type="PANTHER" id="PTHR30290:SF37">
    <property type="entry name" value="NICKEL-BINDING PERIPLASMIC PROTEIN"/>
    <property type="match status" value="1"/>
</dbReference>
<dbReference type="InterPro" id="IPR030678">
    <property type="entry name" value="Peptide/Ni-bd"/>
</dbReference>
<dbReference type="AlphaFoldDB" id="A0A1V1HZD2"/>
<dbReference type="NCBIfam" id="TIGR02294">
    <property type="entry name" value="nickel_nikA"/>
    <property type="match status" value="1"/>
</dbReference>
<evidence type="ECO:0000256" key="3">
    <source>
        <dbReference type="ARBA" id="ARBA00022729"/>
    </source>
</evidence>
<evidence type="ECO:0000256" key="1">
    <source>
        <dbReference type="ARBA" id="ARBA00004193"/>
    </source>
</evidence>
<dbReference type="PANTHER" id="PTHR30290">
    <property type="entry name" value="PERIPLASMIC BINDING COMPONENT OF ABC TRANSPORTER"/>
    <property type="match status" value="1"/>
</dbReference>
<dbReference type="GO" id="GO:0043190">
    <property type="term" value="C:ATP-binding cassette (ABC) transporter complex"/>
    <property type="evidence" value="ECO:0007669"/>
    <property type="project" value="InterPro"/>
</dbReference>
<dbReference type="GO" id="GO:0030288">
    <property type="term" value="C:outer membrane-bounded periplasmic space"/>
    <property type="evidence" value="ECO:0007669"/>
    <property type="project" value="TreeGrafter"/>
</dbReference>
<accession>A0A1V1HZD2</accession>
<dbReference type="Pfam" id="PF00496">
    <property type="entry name" value="SBP_bac_5"/>
    <property type="match status" value="1"/>
</dbReference>
<reference evidence="5 6" key="1">
    <citation type="submission" date="2014-04" db="EMBL/GenBank/DDBJ databases">
        <authorList>
            <person name="Hornung B.V."/>
        </authorList>
    </citation>
    <scope>NUCLEOTIDE SEQUENCE [LARGE SCALE GENOMIC DNA]</scope>
    <source>
        <strain evidence="5 6">CRIB</strain>
    </source>
</reference>
<dbReference type="PROSITE" id="PS51257">
    <property type="entry name" value="PROKAR_LIPOPROTEIN"/>
    <property type="match status" value="1"/>
</dbReference>
<dbReference type="EMBL" id="LN555523">
    <property type="protein sequence ID" value="CED93331.1"/>
    <property type="molecule type" value="Genomic_DNA"/>
</dbReference>
<dbReference type="Proteomes" id="UP000245622">
    <property type="component" value="Chromosome 1"/>
</dbReference>
<organism evidence="5 6">
    <name type="scientific">Romboutsia ilealis</name>
    <dbReference type="NCBI Taxonomy" id="1115758"/>
    <lineage>
        <taxon>Bacteria</taxon>
        <taxon>Bacillati</taxon>
        <taxon>Bacillota</taxon>
        <taxon>Clostridia</taxon>
        <taxon>Peptostreptococcales</taxon>
        <taxon>Peptostreptococcaceae</taxon>
        <taxon>Romboutsia</taxon>
    </lineage>
</organism>
<dbReference type="InterPro" id="IPR023765">
    <property type="entry name" value="SBP_5_CS"/>
</dbReference>
<dbReference type="GO" id="GO:0020037">
    <property type="term" value="F:heme binding"/>
    <property type="evidence" value="ECO:0007669"/>
    <property type="project" value="InterPro"/>
</dbReference>
<dbReference type="GO" id="GO:1904680">
    <property type="term" value="F:peptide transmembrane transporter activity"/>
    <property type="evidence" value="ECO:0007669"/>
    <property type="project" value="TreeGrafter"/>
</dbReference>
<keyword evidence="6" id="KW-1185">Reference proteome</keyword>
<dbReference type="CDD" id="cd08489">
    <property type="entry name" value="PBP2_NikA"/>
    <property type="match status" value="1"/>
</dbReference>
<dbReference type="InterPro" id="IPR011980">
    <property type="entry name" value="CntA-like"/>
</dbReference>
<comment type="similarity">
    <text evidence="2">Belongs to the bacterial solute-binding protein 5 family.</text>
</comment>
<comment type="subcellular location">
    <subcellularLocation>
        <location evidence="1">Cell membrane</location>
        <topology evidence="1">Lipid-anchor</topology>
    </subcellularLocation>
</comment>
<feature type="domain" description="Solute-binding protein family 5" evidence="4">
    <location>
        <begin position="76"/>
        <end position="446"/>
    </location>
</feature>
<evidence type="ECO:0000256" key="2">
    <source>
        <dbReference type="ARBA" id="ARBA00005695"/>
    </source>
</evidence>
<name>A0A1V1HZD2_9FIRM</name>
<dbReference type="GO" id="GO:0016151">
    <property type="term" value="F:nickel cation binding"/>
    <property type="evidence" value="ECO:0007669"/>
    <property type="project" value="InterPro"/>
</dbReference>
<dbReference type="InterPro" id="IPR000914">
    <property type="entry name" value="SBP_5_dom"/>
</dbReference>
<dbReference type="GO" id="GO:0015675">
    <property type="term" value="P:nickel cation transport"/>
    <property type="evidence" value="ECO:0007669"/>
    <property type="project" value="InterPro"/>
</dbReference>
<dbReference type="KEGG" id="ril:CRIB_578"/>